<evidence type="ECO:0000313" key="1">
    <source>
        <dbReference type="EMBL" id="MBU3030847.1"/>
    </source>
</evidence>
<dbReference type="EMBL" id="JAHKNG010000020">
    <property type="protein sequence ID" value="MBU3030847.1"/>
    <property type="molecule type" value="Genomic_DNA"/>
</dbReference>
<comment type="caution">
    <text evidence="1">The sequence shown here is derived from an EMBL/GenBank/DDBJ whole genome shotgun (WGS) entry which is preliminary data.</text>
</comment>
<dbReference type="RefSeq" id="WP_216033523.1">
    <property type="nucleotide sequence ID" value="NZ_JAHKNG010000020.1"/>
</dbReference>
<accession>A0ABS6ALU1</accession>
<evidence type="ECO:0000313" key="2">
    <source>
        <dbReference type="Proteomes" id="UP001166191"/>
    </source>
</evidence>
<gene>
    <name evidence="1" type="ORF">KNW02_12050</name>
</gene>
<sequence>MIDCNSRKWRYTSGVVAFHADDDPSDDQQAAVMADFESAAFAGLERDQAGTSNFHRFPLFVGRSAA</sequence>
<name>A0ABS6ALU1_9RHOB</name>
<proteinExistence type="predicted"/>
<dbReference type="Proteomes" id="UP001166191">
    <property type="component" value="Unassembled WGS sequence"/>
</dbReference>
<keyword evidence="2" id="KW-1185">Reference proteome</keyword>
<reference evidence="1" key="1">
    <citation type="submission" date="2021-06" db="EMBL/GenBank/DDBJ databases">
        <title>Paracoccus bacterium XHP0099 sp. nov., isolated from the surface waters of the Yellow Sea.</title>
        <authorList>
            <person name="Xue H."/>
            <person name="Zhang D."/>
        </authorList>
    </citation>
    <scope>NUCLEOTIDE SEQUENCE</scope>
    <source>
        <strain evidence="1">XHP0099</strain>
    </source>
</reference>
<protein>
    <submittedName>
        <fullName evidence="1">Uncharacterized protein</fullName>
    </submittedName>
</protein>
<organism evidence="1 2">
    <name type="scientific">Paracoccus marinaquae</name>
    <dbReference type="NCBI Taxonomy" id="2841926"/>
    <lineage>
        <taxon>Bacteria</taxon>
        <taxon>Pseudomonadati</taxon>
        <taxon>Pseudomonadota</taxon>
        <taxon>Alphaproteobacteria</taxon>
        <taxon>Rhodobacterales</taxon>
        <taxon>Paracoccaceae</taxon>
        <taxon>Paracoccus</taxon>
    </lineage>
</organism>